<organism evidence="3 4">
    <name type="scientific">Paenibacillus brevis</name>
    <dbReference type="NCBI Taxonomy" id="2841508"/>
    <lineage>
        <taxon>Bacteria</taxon>
        <taxon>Bacillati</taxon>
        <taxon>Bacillota</taxon>
        <taxon>Bacilli</taxon>
        <taxon>Bacillales</taxon>
        <taxon>Paenibacillaceae</taxon>
        <taxon>Paenibacillus</taxon>
    </lineage>
</organism>
<dbReference type="GO" id="GO:0016757">
    <property type="term" value="F:glycosyltransferase activity"/>
    <property type="evidence" value="ECO:0007669"/>
    <property type="project" value="UniProtKB-KW"/>
</dbReference>
<dbReference type="Proteomes" id="UP000743001">
    <property type="component" value="Unassembled WGS sequence"/>
</dbReference>
<dbReference type="RefSeq" id="WP_216480423.1">
    <property type="nucleotide sequence ID" value="NZ_JAHLQJ010000018.1"/>
</dbReference>
<sequence>MRILIDIQTLFTNEKNRGIGIYTYQWIKKIVTVNNKHRFYVMKREGGKWYFTFISQYIDIDSRLLESQCWFEQEFNSFLLEKEIDIVHLTSPFMFDIELPEITTNLTKVSYLVYDLIPLVMEQEYYDKWPKSIQQNYNERADKIKNADLILTISDASKHDLIKFLGIESQKIRVIYASTNEDAENARNVRDEEKALLHEIGLKKPYIYSLTGNDPRKNNKGLINAFSNIMNDFEELTLVIGGIRQQSEQEELLKYAISKGVNKERLLFPGYVAENTLRALYRHCEVFVFPSLYEGFGLPVLEAMRCEAPVITSKCSSLPEITGDSAILVDPINDEEIESSVTRVLSDKDYRSELIRKGIEQAKIFSWERTVVESIISFESLQSASHEMIMQEDLQKPRLAYISPLNPQSSGISDYSEELLVHLEKIYEVIIFVNGYIPSNPIISNNFKVVDINENKKKLENIDLRLYHVGNNEYHEWIIDTLEKYPGYVVLHDLNLFGVFLYSTYLKGNTEKFVNELVYNNGNEGIEAGTLLANSKIIPDNQNFPLFNRVVDMSSGVLVHSKYAADKIRLNRNYKGPIISIPSGITIENQDVSRKEIQAKLNFKSSEFNIGVFGNVIPNKRVDIIIKVISKLIETNPEVHLRIIGHPEPHYKKELTHLVSKLDMKKHVTFIDSPDIETFKQYIKASDLCINLRWPTMGETSATLMRALGSGVPCIVSNVGSYMEYPDDCVWKVDVDQFEEELLLSYLLELCNNCSLLNNMGNIAENYTKSTCDFGIISKKIKNFIMQDGP</sequence>
<reference evidence="3 4" key="1">
    <citation type="submission" date="2021-06" db="EMBL/GenBank/DDBJ databases">
        <authorList>
            <person name="Sun Q."/>
            <person name="Li D."/>
        </authorList>
    </citation>
    <scope>NUCLEOTIDE SEQUENCE [LARGE SCALE GENOMIC DNA]</scope>
    <source>
        <strain evidence="3 4">MSJ-6</strain>
    </source>
</reference>
<dbReference type="PANTHER" id="PTHR46401">
    <property type="entry name" value="GLYCOSYLTRANSFERASE WBBK-RELATED"/>
    <property type="match status" value="1"/>
</dbReference>
<protein>
    <submittedName>
        <fullName evidence="3">Glycosyltransferase</fullName>
        <ecNumber evidence="3">2.4.-.-</ecNumber>
    </submittedName>
</protein>
<gene>
    <name evidence="3" type="ORF">KQJ23_18570</name>
</gene>
<keyword evidence="4" id="KW-1185">Reference proteome</keyword>
<dbReference type="EMBL" id="JAHLQJ010000018">
    <property type="protein sequence ID" value="MBU5673842.1"/>
    <property type="molecule type" value="Genomic_DNA"/>
</dbReference>
<evidence type="ECO:0000259" key="2">
    <source>
        <dbReference type="Pfam" id="PF00534"/>
    </source>
</evidence>
<comment type="caution">
    <text evidence="3">The sequence shown here is derived from an EMBL/GenBank/DDBJ whole genome shotgun (WGS) entry which is preliminary data.</text>
</comment>
<dbReference type="Pfam" id="PF00534">
    <property type="entry name" value="Glycos_transf_1"/>
    <property type="match status" value="2"/>
</dbReference>
<proteinExistence type="predicted"/>
<feature type="domain" description="Glycosyl transferase family 1" evidence="2">
    <location>
        <begin position="200"/>
        <end position="360"/>
    </location>
</feature>
<evidence type="ECO:0000313" key="3">
    <source>
        <dbReference type="EMBL" id="MBU5673842.1"/>
    </source>
</evidence>
<evidence type="ECO:0000256" key="1">
    <source>
        <dbReference type="ARBA" id="ARBA00022679"/>
    </source>
</evidence>
<keyword evidence="3" id="KW-0328">Glycosyltransferase</keyword>
<dbReference type="InterPro" id="IPR001296">
    <property type="entry name" value="Glyco_trans_1"/>
</dbReference>
<dbReference type="EC" id="2.4.-.-" evidence="3"/>
<evidence type="ECO:0000313" key="4">
    <source>
        <dbReference type="Proteomes" id="UP000743001"/>
    </source>
</evidence>
<dbReference type="CDD" id="cd03801">
    <property type="entry name" value="GT4_PimA-like"/>
    <property type="match status" value="1"/>
</dbReference>
<name>A0ABS6FUE1_9BACL</name>
<feature type="domain" description="Glycosyl transferase family 1" evidence="2">
    <location>
        <begin position="594"/>
        <end position="765"/>
    </location>
</feature>
<dbReference type="PANTHER" id="PTHR46401:SF2">
    <property type="entry name" value="GLYCOSYLTRANSFERASE WBBK-RELATED"/>
    <property type="match status" value="1"/>
</dbReference>
<dbReference type="CDD" id="cd03809">
    <property type="entry name" value="GT4_MtfB-like"/>
    <property type="match status" value="1"/>
</dbReference>
<keyword evidence="1 3" id="KW-0808">Transferase</keyword>
<accession>A0ABS6FUE1</accession>